<accession>A0ABQ8TUL6</accession>
<feature type="transmembrane region" description="Helical" evidence="1">
    <location>
        <begin position="63"/>
        <end position="86"/>
    </location>
</feature>
<sequence length="99" mass="10921">MENNNKESFKLLGVSASGSDSGSEVPEFVLAPPRKKRIKRRLRGTSASRARQAQSCNCQGRTIGLSLATVLLICWLVTVTWLAVALHGELRRLDNNVRD</sequence>
<keyword evidence="3" id="KW-1185">Reference proteome</keyword>
<dbReference type="Proteomes" id="UP001148838">
    <property type="component" value="Unassembled WGS sequence"/>
</dbReference>
<proteinExistence type="predicted"/>
<keyword evidence="1" id="KW-0812">Transmembrane</keyword>
<reference evidence="2 3" key="1">
    <citation type="journal article" date="2022" name="Allergy">
        <title>Genome assembly and annotation of Periplaneta americana reveal a comprehensive cockroach allergen profile.</title>
        <authorList>
            <person name="Wang L."/>
            <person name="Xiong Q."/>
            <person name="Saelim N."/>
            <person name="Wang L."/>
            <person name="Nong W."/>
            <person name="Wan A.T."/>
            <person name="Shi M."/>
            <person name="Liu X."/>
            <person name="Cao Q."/>
            <person name="Hui J.H.L."/>
            <person name="Sookrung N."/>
            <person name="Leung T.F."/>
            <person name="Tungtrongchitr A."/>
            <person name="Tsui S.K.W."/>
        </authorList>
    </citation>
    <scope>NUCLEOTIDE SEQUENCE [LARGE SCALE GENOMIC DNA]</scope>
    <source>
        <strain evidence="2">PWHHKU_190912</strain>
    </source>
</reference>
<protein>
    <submittedName>
        <fullName evidence="2">Uncharacterized protein</fullName>
    </submittedName>
</protein>
<keyword evidence="1" id="KW-0472">Membrane</keyword>
<evidence type="ECO:0000313" key="3">
    <source>
        <dbReference type="Proteomes" id="UP001148838"/>
    </source>
</evidence>
<keyword evidence="1" id="KW-1133">Transmembrane helix</keyword>
<gene>
    <name evidence="2" type="ORF">ANN_01171</name>
</gene>
<evidence type="ECO:0000313" key="2">
    <source>
        <dbReference type="EMBL" id="KAJ4449767.1"/>
    </source>
</evidence>
<comment type="caution">
    <text evidence="2">The sequence shown here is derived from an EMBL/GenBank/DDBJ whole genome shotgun (WGS) entry which is preliminary data.</text>
</comment>
<name>A0ABQ8TUL6_PERAM</name>
<organism evidence="2 3">
    <name type="scientific">Periplaneta americana</name>
    <name type="common">American cockroach</name>
    <name type="synonym">Blatta americana</name>
    <dbReference type="NCBI Taxonomy" id="6978"/>
    <lineage>
        <taxon>Eukaryota</taxon>
        <taxon>Metazoa</taxon>
        <taxon>Ecdysozoa</taxon>
        <taxon>Arthropoda</taxon>
        <taxon>Hexapoda</taxon>
        <taxon>Insecta</taxon>
        <taxon>Pterygota</taxon>
        <taxon>Neoptera</taxon>
        <taxon>Polyneoptera</taxon>
        <taxon>Dictyoptera</taxon>
        <taxon>Blattodea</taxon>
        <taxon>Blattoidea</taxon>
        <taxon>Blattidae</taxon>
        <taxon>Blattinae</taxon>
        <taxon>Periplaneta</taxon>
    </lineage>
</organism>
<dbReference type="EMBL" id="JAJSOF020000003">
    <property type="protein sequence ID" value="KAJ4449767.1"/>
    <property type="molecule type" value="Genomic_DNA"/>
</dbReference>
<evidence type="ECO:0000256" key="1">
    <source>
        <dbReference type="SAM" id="Phobius"/>
    </source>
</evidence>
<feature type="non-terminal residue" evidence="2">
    <location>
        <position position="99"/>
    </location>
</feature>